<evidence type="ECO:0000256" key="3">
    <source>
        <dbReference type="ARBA" id="ARBA00022833"/>
    </source>
</evidence>
<gene>
    <name evidence="6 9" type="primary">clpX</name>
    <name evidence="9" type="ORF">GYA55_10735</name>
</gene>
<proteinExistence type="inferred from homology"/>
<dbReference type="PROSITE" id="PS51902">
    <property type="entry name" value="CLPX_ZB"/>
    <property type="match status" value="1"/>
</dbReference>
<dbReference type="InterPro" id="IPR003959">
    <property type="entry name" value="ATPase_AAA_core"/>
</dbReference>
<feature type="binding site" evidence="6 7">
    <location>
        <position position="36"/>
    </location>
    <ligand>
        <name>Zn(2+)</name>
        <dbReference type="ChEBI" id="CHEBI:29105"/>
    </ligand>
</feature>
<keyword evidence="5 6" id="KW-0143">Chaperone</keyword>
<dbReference type="GO" id="GO:0140662">
    <property type="term" value="F:ATP-dependent protein folding chaperone"/>
    <property type="evidence" value="ECO:0007669"/>
    <property type="project" value="InterPro"/>
</dbReference>
<dbReference type="AlphaFoldDB" id="A0A7X9IKE6"/>
<evidence type="ECO:0000256" key="2">
    <source>
        <dbReference type="ARBA" id="ARBA00022741"/>
    </source>
</evidence>
<dbReference type="Proteomes" id="UP000524246">
    <property type="component" value="Unassembled WGS sequence"/>
</dbReference>
<feature type="binding site" evidence="6 7">
    <location>
        <position position="14"/>
    </location>
    <ligand>
        <name>Zn(2+)</name>
        <dbReference type="ChEBI" id="CHEBI:29105"/>
    </ligand>
</feature>
<dbReference type="InterPro" id="IPR003593">
    <property type="entry name" value="AAA+_ATPase"/>
</dbReference>
<dbReference type="InterPro" id="IPR046425">
    <property type="entry name" value="ClpX_bact"/>
</dbReference>
<dbReference type="Gene3D" id="6.20.220.10">
    <property type="entry name" value="ClpX chaperone, C4-type zinc finger domain"/>
    <property type="match status" value="1"/>
</dbReference>
<feature type="binding site" evidence="6">
    <location>
        <begin position="118"/>
        <end position="125"/>
    </location>
    <ligand>
        <name>ATP</name>
        <dbReference type="ChEBI" id="CHEBI:30616"/>
    </ligand>
</feature>
<evidence type="ECO:0000256" key="7">
    <source>
        <dbReference type="PROSITE-ProRule" id="PRU01250"/>
    </source>
</evidence>
<dbReference type="InterPro" id="IPR038366">
    <property type="entry name" value="Znf_CppX_C4_sf"/>
</dbReference>
<feature type="binding site" evidence="6 7">
    <location>
        <position position="39"/>
    </location>
    <ligand>
        <name>Zn(2+)</name>
        <dbReference type="ChEBI" id="CHEBI:29105"/>
    </ligand>
</feature>
<dbReference type="GO" id="GO:0008233">
    <property type="term" value="F:peptidase activity"/>
    <property type="evidence" value="ECO:0007669"/>
    <property type="project" value="UniProtKB-KW"/>
</dbReference>
<comment type="similarity">
    <text evidence="6 7">Belongs to the ClpX chaperone family.</text>
</comment>
<reference evidence="9 10" key="1">
    <citation type="journal article" date="2020" name="Biotechnol. Biofuels">
        <title>New insights from the biogas microbiome by comprehensive genome-resolved metagenomics of nearly 1600 species originating from multiple anaerobic digesters.</title>
        <authorList>
            <person name="Campanaro S."/>
            <person name="Treu L."/>
            <person name="Rodriguez-R L.M."/>
            <person name="Kovalovszki A."/>
            <person name="Ziels R.M."/>
            <person name="Maus I."/>
            <person name="Zhu X."/>
            <person name="Kougias P.G."/>
            <person name="Basile A."/>
            <person name="Luo G."/>
            <person name="Schluter A."/>
            <person name="Konstantinidis K.T."/>
            <person name="Angelidaki I."/>
        </authorList>
    </citation>
    <scope>NUCLEOTIDE SEQUENCE [LARGE SCALE GENOMIC DNA]</scope>
    <source>
        <strain evidence="9">AS27yjCOA_65</strain>
    </source>
</reference>
<feature type="binding site" evidence="6 7">
    <location>
        <position position="17"/>
    </location>
    <ligand>
        <name>Zn(2+)</name>
        <dbReference type="ChEBI" id="CHEBI:29105"/>
    </ligand>
</feature>
<dbReference type="PANTHER" id="PTHR48102:SF7">
    <property type="entry name" value="ATP-DEPENDENT CLP PROTEASE ATP-BINDING SUBUNIT CLPX-LIKE, MITOCHONDRIAL"/>
    <property type="match status" value="1"/>
</dbReference>
<evidence type="ECO:0000259" key="8">
    <source>
        <dbReference type="PROSITE" id="PS51902"/>
    </source>
</evidence>
<dbReference type="GO" id="GO:0005524">
    <property type="term" value="F:ATP binding"/>
    <property type="evidence" value="ECO:0007669"/>
    <property type="project" value="UniProtKB-UniRule"/>
</dbReference>
<accession>A0A7X9IKE6</accession>
<dbReference type="FunFam" id="1.10.8.60:FF:000002">
    <property type="entry name" value="ATP-dependent Clp protease ATP-binding subunit ClpX"/>
    <property type="match status" value="1"/>
</dbReference>
<dbReference type="Gene3D" id="1.10.8.60">
    <property type="match status" value="1"/>
</dbReference>
<dbReference type="GO" id="GO:0051603">
    <property type="term" value="P:proteolysis involved in protein catabolic process"/>
    <property type="evidence" value="ECO:0007669"/>
    <property type="project" value="TreeGrafter"/>
</dbReference>
<dbReference type="InterPro" id="IPR004487">
    <property type="entry name" value="Clp_protease_ATP-bd_su_ClpX"/>
</dbReference>
<dbReference type="SUPFAM" id="SSF57716">
    <property type="entry name" value="Glucocorticoid receptor-like (DNA-binding domain)"/>
    <property type="match status" value="1"/>
</dbReference>
<dbReference type="Pfam" id="PF06689">
    <property type="entry name" value="zf-C4_ClpX"/>
    <property type="match status" value="1"/>
</dbReference>
<dbReference type="GO" id="GO:0051301">
    <property type="term" value="P:cell division"/>
    <property type="evidence" value="ECO:0007669"/>
    <property type="project" value="TreeGrafter"/>
</dbReference>
<dbReference type="Pfam" id="PF10431">
    <property type="entry name" value="ClpB_D2-small"/>
    <property type="match status" value="1"/>
</dbReference>
<dbReference type="NCBIfam" id="NF003745">
    <property type="entry name" value="PRK05342.1"/>
    <property type="match status" value="1"/>
</dbReference>
<comment type="subunit">
    <text evidence="6">Component of the ClpX-ClpP complex. Forms a hexameric ring that, in the presence of ATP, binds to fourteen ClpP subunits assembled into a disk-like structure with a central cavity, resembling the structure of eukaryotic proteasomes.</text>
</comment>
<dbReference type="FunFam" id="3.40.50.300:FF:000005">
    <property type="entry name" value="ATP-dependent Clp protease ATP-binding subunit ClpX"/>
    <property type="match status" value="1"/>
</dbReference>
<name>A0A7X9IKE6_9DELT</name>
<dbReference type="GO" id="GO:0009376">
    <property type="term" value="C:HslUV protease complex"/>
    <property type="evidence" value="ECO:0007669"/>
    <property type="project" value="TreeGrafter"/>
</dbReference>
<evidence type="ECO:0000313" key="10">
    <source>
        <dbReference type="Proteomes" id="UP000524246"/>
    </source>
</evidence>
<sequence length="428" mass="47877">MARDSDRTRHTLVCSFCNRSQEEVRKLIAGPNVYICDECIDLCNDIIAEEVDHEEVAGRSSNIPKPKEIKDFLDQYVIGQERAKKVLSVAVHNHYKRIECKQSNDVEIQKSNILLIGPTGVGKTLLAQTLAKILQVPFTITDATSLTEAGYVGEDVENIILNLLQAADYDVEKAQRGIVYIDEIDKISRKSENPSITRDVSGEGVQQALLKMLEGSIASVPPKGGRKHPQQEFLQVDTSNILFICGGAFVGLEDIIRQRVGEKKLGFGAVKAKENKKLPIREREKAKNNERDDFLAQVQPEDLLKFGLIPEFIGRLPCLATLTDLDEDALVQILVEPKNALVKQYKKLFDMENVQFRITEGGLRAIAKKSIERKSGARGLRAIMEALMLDVMFEIPSEPEIKEVVVSEDTILKEEKPLIVYEHQAESA</sequence>
<dbReference type="CDD" id="cd19497">
    <property type="entry name" value="RecA-like_ClpX"/>
    <property type="match status" value="1"/>
</dbReference>
<dbReference type="Gene3D" id="3.40.50.300">
    <property type="entry name" value="P-loop containing nucleotide triphosphate hydrolases"/>
    <property type="match status" value="1"/>
</dbReference>
<evidence type="ECO:0000256" key="5">
    <source>
        <dbReference type="ARBA" id="ARBA00023186"/>
    </source>
</evidence>
<dbReference type="GO" id="GO:0046983">
    <property type="term" value="F:protein dimerization activity"/>
    <property type="evidence" value="ECO:0007669"/>
    <property type="project" value="UniProtKB-UniRule"/>
</dbReference>
<dbReference type="InterPro" id="IPR050052">
    <property type="entry name" value="ATP-dep_Clp_protease_ClpX"/>
</dbReference>
<dbReference type="SUPFAM" id="SSF52540">
    <property type="entry name" value="P-loop containing nucleoside triphosphate hydrolases"/>
    <property type="match status" value="1"/>
</dbReference>
<dbReference type="EMBL" id="JAAZON010000487">
    <property type="protein sequence ID" value="NMC63625.1"/>
    <property type="molecule type" value="Genomic_DNA"/>
</dbReference>
<keyword evidence="1 6" id="KW-0479">Metal-binding</keyword>
<keyword evidence="4 6" id="KW-0067">ATP-binding</keyword>
<keyword evidence="9" id="KW-0645">Protease</keyword>
<comment type="function">
    <text evidence="6">ATP-dependent specificity component of the Clp protease. It directs the protease to specific substrates. Can perform chaperone functions in the absence of ClpP.</text>
</comment>
<evidence type="ECO:0000256" key="1">
    <source>
        <dbReference type="ARBA" id="ARBA00022723"/>
    </source>
</evidence>
<comment type="caution">
    <text evidence="9">The sequence shown here is derived from an EMBL/GenBank/DDBJ whole genome shotgun (WGS) entry which is preliminary data.</text>
</comment>
<dbReference type="GO" id="GO:0008270">
    <property type="term" value="F:zinc ion binding"/>
    <property type="evidence" value="ECO:0007669"/>
    <property type="project" value="UniProtKB-UniRule"/>
</dbReference>
<evidence type="ECO:0000256" key="6">
    <source>
        <dbReference type="HAMAP-Rule" id="MF_00175"/>
    </source>
</evidence>
<protein>
    <recommendedName>
        <fullName evidence="6">ATP-dependent Clp protease ATP-binding subunit ClpX</fullName>
    </recommendedName>
</protein>
<dbReference type="GO" id="GO:0016887">
    <property type="term" value="F:ATP hydrolysis activity"/>
    <property type="evidence" value="ECO:0007669"/>
    <property type="project" value="InterPro"/>
</dbReference>
<dbReference type="InterPro" id="IPR019489">
    <property type="entry name" value="Clp_ATPase_C"/>
</dbReference>
<evidence type="ECO:0000313" key="9">
    <source>
        <dbReference type="EMBL" id="NMC63625.1"/>
    </source>
</evidence>
<dbReference type="InterPro" id="IPR059188">
    <property type="entry name" value="Znf_CLPX-like"/>
</dbReference>
<keyword evidence="2 6" id="KW-0547">Nucleotide-binding</keyword>
<dbReference type="NCBIfam" id="TIGR00382">
    <property type="entry name" value="clpX"/>
    <property type="match status" value="1"/>
</dbReference>
<keyword evidence="9" id="KW-0378">Hydrolase</keyword>
<dbReference type="Pfam" id="PF07724">
    <property type="entry name" value="AAA_2"/>
    <property type="match status" value="1"/>
</dbReference>
<dbReference type="SMART" id="SM00382">
    <property type="entry name" value="AAA"/>
    <property type="match status" value="1"/>
</dbReference>
<dbReference type="PANTHER" id="PTHR48102">
    <property type="entry name" value="ATP-DEPENDENT CLP PROTEASE ATP-BINDING SUBUNIT CLPX-LIKE, MITOCHONDRIAL-RELATED"/>
    <property type="match status" value="1"/>
</dbReference>
<dbReference type="SMART" id="SM01086">
    <property type="entry name" value="ClpB_D2-small"/>
    <property type="match status" value="1"/>
</dbReference>
<evidence type="ECO:0000256" key="4">
    <source>
        <dbReference type="ARBA" id="ARBA00022840"/>
    </source>
</evidence>
<dbReference type="GO" id="GO:0051082">
    <property type="term" value="F:unfolded protein binding"/>
    <property type="evidence" value="ECO:0007669"/>
    <property type="project" value="UniProtKB-UniRule"/>
</dbReference>
<feature type="domain" description="ClpX-type ZB" evidence="8">
    <location>
        <begin position="1"/>
        <end position="55"/>
    </location>
</feature>
<keyword evidence="3 6" id="KW-0862">Zinc</keyword>
<dbReference type="SMART" id="SM00994">
    <property type="entry name" value="zf-C4_ClpX"/>
    <property type="match status" value="1"/>
</dbReference>
<dbReference type="InterPro" id="IPR010603">
    <property type="entry name" value="Znf_CppX_C4"/>
</dbReference>
<dbReference type="HAMAP" id="MF_00175">
    <property type="entry name" value="ClpX"/>
    <property type="match status" value="1"/>
</dbReference>
<organism evidence="9 10">
    <name type="scientific">SAR324 cluster bacterium</name>
    <dbReference type="NCBI Taxonomy" id="2024889"/>
    <lineage>
        <taxon>Bacteria</taxon>
        <taxon>Deltaproteobacteria</taxon>
        <taxon>SAR324 cluster</taxon>
    </lineage>
</organism>
<dbReference type="InterPro" id="IPR027417">
    <property type="entry name" value="P-loop_NTPase"/>
</dbReference>